<protein>
    <recommendedName>
        <fullName evidence="3">Condensation domain-containing protein</fullName>
    </recommendedName>
</protein>
<evidence type="ECO:0000313" key="1">
    <source>
        <dbReference type="EMBL" id="RMY33870.1"/>
    </source>
</evidence>
<dbReference type="PANTHER" id="PTHR28037">
    <property type="entry name" value="ALCOHOL O-ACETYLTRANSFERASE 1-RELATED"/>
    <property type="match status" value="1"/>
</dbReference>
<gene>
    <name evidence="1" type="ORF">D0866_05637</name>
</gene>
<evidence type="ECO:0000313" key="2">
    <source>
        <dbReference type="Proteomes" id="UP000276864"/>
    </source>
</evidence>
<name>A0A3M7B2X0_HORWE</name>
<dbReference type="PANTHER" id="PTHR28037:SF1">
    <property type="entry name" value="ALCOHOL O-ACETYLTRANSFERASE 1-RELATED"/>
    <property type="match status" value="1"/>
</dbReference>
<dbReference type="GO" id="GO:0008080">
    <property type="term" value="F:N-acetyltransferase activity"/>
    <property type="evidence" value="ECO:0007669"/>
    <property type="project" value="TreeGrafter"/>
</dbReference>
<evidence type="ECO:0008006" key="3">
    <source>
        <dbReference type="Google" id="ProtNLM"/>
    </source>
</evidence>
<reference evidence="1 2" key="1">
    <citation type="journal article" date="2018" name="BMC Genomics">
        <title>Genomic evidence for intraspecific hybridization in a clonal and extremely halotolerant yeast.</title>
        <authorList>
            <person name="Gostincar C."/>
            <person name="Stajich J.E."/>
            <person name="Zupancic J."/>
            <person name="Zalar P."/>
            <person name="Gunde-Cimerman N."/>
        </authorList>
    </citation>
    <scope>NUCLEOTIDE SEQUENCE [LARGE SCALE GENOMIC DNA]</scope>
    <source>
        <strain evidence="1 2">EXF-6651</strain>
    </source>
</reference>
<dbReference type="AlphaFoldDB" id="A0A3M7B2X0"/>
<dbReference type="InterPro" id="IPR010828">
    <property type="entry name" value="Atf2/Sli1-like"/>
</dbReference>
<accession>A0A3M7B2X0</accession>
<dbReference type="Proteomes" id="UP000276864">
    <property type="component" value="Unassembled WGS sequence"/>
</dbReference>
<dbReference type="EMBL" id="QWIM01000503">
    <property type="protein sequence ID" value="RMY33870.1"/>
    <property type="molecule type" value="Genomic_DNA"/>
</dbReference>
<organism evidence="1 2">
    <name type="scientific">Hortaea werneckii</name>
    <name type="common">Black yeast</name>
    <name type="synonym">Cladosporium werneckii</name>
    <dbReference type="NCBI Taxonomy" id="91943"/>
    <lineage>
        <taxon>Eukaryota</taxon>
        <taxon>Fungi</taxon>
        <taxon>Dikarya</taxon>
        <taxon>Ascomycota</taxon>
        <taxon>Pezizomycotina</taxon>
        <taxon>Dothideomycetes</taxon>
        <taxon>Dothideomycetidae</taxon>
        <taxon>Mycosphaerellales</taxon>
        <taxon>Teratosphaeriaceae</taxon>
        <taxon>Hortaea</taxon>
    </lineage>
</organism>
<dbReference type="InterPro" id="IPR052058">
    <property type="entry name" value="Alcohol_O-acetyltransferase"/>
</dbReference>
<sequence length="370" mass="40803">MSIEDHLKVLDAEFILAARDDETAALLKHAHNDRIPNLTTRPPWRAYVCPLRRSQERSTEVLVAFSYSHAIADGKSGLLFHESFRHALQETHNLPYDDEPSFFPPSTSQLFPPLEKAASLDISWAFLLGPLIGEYCPPTLKRIFGISSDSSKDCWRGAAALPPTPDRSRPIVTALVHRQVTRATIDKVLYLCRAPETALDLRKCIPEARASMGNMASAVEDTILVDEGGQIGKLSSGEWETAKEVTLHLQQASSTLSDQPVGLLRYLSDFKGWTLKKAAQQPDCSFSVSNVGVFEDGEPQNPTGVRIRDIAFSQSADGTGAPFNLNLASIKSDGTLNMVMTWWPGILGVEDEARLMEDVSDRIVEELKAM</sequence>
<proteinExistence type="predicted"/>
<comment type="caution">
    <text evidence="1">The sequence shown here is derived from an EMBL/GenBank/DDBJ whole genome shotgun (WGS) entry which is preliminary data.</text>
</comment>
<dbReference type="Pfam" id="PF07247">
    <property type="entry name" value="AATase"/>
    <property type="match status" value="2"/>
</dbReference>